<keyword evidence="5" id="KW-0862">Zinc</keyword>
<comment type="similarity">
    <text evidence="2 7">Belongs to the peptidase M14 family.</text>
</comment>
<comment type="caution">
    <text evidence="7">Lacks conserved residue(s) required for the propagation of feature annotation.</text>
</comment>
<name>A4C0N7_9FLAO</name>
<dbReference type="HOGENOM" id="CLU_042010_0_0_10"/>
<evidence type="ECO:0000256" key="5">
    <source>
        <dbReference type="ARBA" id="ARBA00022833"/>
    </source>
</evidence>
<dbReference type="STRING" id="313594.PI23P_10140"/>
<dbReference type="PROSITE" id="PS52035">
    <property type="entry name" value="PEPTIDASE_M14"/>
    <property type="match status" value="1"/>
</dbReference>
<dbReference type="eggNOG" id="COG2866">
    <property type="taxonomic scope" value="Bacteria"/>
</dbReference>
<evidence type="ECO:0000259" key="8">
    <source>
        <dbReference type="PROSITE" id="PS52035"/>
    </source>
</evidence>
<evidence type="ECO:0000313" key="9">
    <source>
        <dbReference type="EMBL" id="EAR12980.1"/>
    </source>
</evidence>
<dbReference type="SUPFAM" id="SSF53187">
    <property type="entry name" value="Zn-dependent exopeptidases"/>
    <property type="match status" value="1"/>
</dbReference>
<gene>
    <name evidence="9" type="ORF">PI23P_10140</name>
</gene>
<dbReference type="PANTHER" id="PTHR11705:SF143">
    <property type="entry name" value="SLL0236 PROTEIN"/>
    <property type="match status" value="1"/>
</dbReference>
<evidence type="ECO:0000256" key="1">
    <source>
        <dbReference type="ARBA" id="ARBA00001947"/>
    </source>
</evidence>
<keyword evidence="3" id="KW-0645">Protease</keyword>
<dbReference type="CDD" id="cd06239">
    <property type="entry name" value="M14-like"/>
    <property type="match status" value="1"/>
</dbReference>
<dbReference type="GO" id="GO:0006508">
    <property type="term" value="P:proteolysis"/>
    <property type="evidence" value="ECO:0007669"/>
    <property type="project" value="UniProtKB-KW"/>
</dbReference>
<accession>A4C0N7</accession>
<evidence type="ECO:0000256" key="7">
    <source>
        <dbReference type="PROSITE-ProRule" id="PRU01379"/>
    </source>
</evidence>
<comment type="caution">
    <text evidence="9">The sequence shown here is derived from an EMBL/GenBank/DDBJ whole genome shotgun (WGS) entry which is preliminary data.</text>
</comment>
<dbReference type="GO" id="GO:0005615">
    <property type="term" value="C:extracellular space"/>
    <property type="evidence" value="ECO:0007669"/>
    <property type="project" value="TreeGrafter"/>
</dbReference>
<dbReference type="PANTHER" id="PTHR11705">
    <property type="entry name" value="PROTEASE FAMILY M14 CARBOXYPEPTIDASE A,B"/>
    <property type="match status" value="1"/>
</dbReference>
<comment type="cofactor">
    <cofactor evidence="1">
        <name>Zn(2+)</name>
        <dbReference type="ChEBI" id="CHEBI:29105"/>
    </cofactor>
</comment>
<dbReference type="AlphaFoldDB" id="A4C0N7"/>
<evidence type="ECO:0000313" key="10">
    <source>
        <dbReference type="Proteomes" id="UP000003053"/>
    </source>
</evidence>
<keyword evidence="9" id="KW-0121">Carboxypeptidase</keyword>
<evidence type="ECO:0000256" key="2">
    <source>
        <dbReference type="ARBA" id="ARBA00005988"/>
    </source>
</evidence>
<dbReference type="SMART" id="SM00631">
    <property type="entry name" value="Zn_pept"/>
    <property type="match status" value="1"/>
</dbReference>
<dbReference type="Proteomes" id="UP000003053">
    <property type="component" value="Unassembled WGS sequence"/>
</dbReference>
<proteinExistence type="inferred from homology"/>
<sequence length="370" mass="42336">MITNVILLFLRPYLEAQDMNALEVDFLETLYNKEKETSLNGKWICLKDIKDILQKHAIAFELLQIGTSEQERPIYQLKIGAGKKKVLLWSQMHGNESTGTKALFDLFNCFLNGKEKEIAAILEMCTLVFIPMLNPDGAEVYTRVNGNNVDLNRDAVNLIAKESKILRKVLEGFKPDFCFNLHDQRTIFNVENTKNPATISFLAPSEESTRALTAGRKQTMNVIISMNAVLQKIIPNCVGRYTDEFYPTATGDTFQKLGYNTILIESGHYPEDYGREISRKFTFFAILQGLFYVAKTEDFNSYEAYFEIPNNAALFYDVIHRFPNSQKDVAYQFKEEIINAVLVSKLQKSEEKSLKGMFGHHEIVFESHVL</sequence>
<evidence type="ECO:0000256" key="4">
    <source>
        <dbReference type="ARBA" id="ARBA00022801"/>
    </source>
</evidence>
<keyword evidence="6" id="KW-0482">Metalloprotease</keyword>
<dbReference type="InterPro" id="IPR000834">
    <property type="entry name" value="Peptidase_M14"/>
</dbReference>
<reference evidence="9 10" key="1">
    <citation type="submission" date="2006-02" db="EMBL/GenBank/DDBJ databases">
        <authorList>
            <person name="Murray A."/>
            <person name="Staley J."/>
            <person name="Ferriera S."/>
            <person name="Johnson J."/>
            <person name="Kravitz S."/>
            <person name="Halpern A."/>
            <person name="Remington K."/>
            <person name="Beeson K."/>
            <person name="Tran B."/>
            <person name="Rogers Y.-H."/>
            <person name="Friedman R."/>
            <person name="Venter J.C."/>
        </authorList>
    </citation>
    <scope>NUCLEOTIDE SEQUENCE [LARGE SCALE GENOMIC DNA]</scope>
    <source>
        <strain evidence="9 10">23-P</strain>
    </source>
</reference>
<dbReference type="GO" id="GO:0008270">
    <property type="term" value="F:zinc ion binding"/>
    <property type="evidence" value="ECO:0007669"/>
    <property type="project" value="InterPro"/>
</dbReference>
<dbReference type="GO" id="GO:0004181">
    <property type="term" value="F:metallocarboxypeptidase activity"/>
    <property type="evidence" value="ECO:0007669"/>
    <property type="project" value="InterPro"/>
</dbReference>
<dbReference type="Gene3D" id="3.40.630.10">
    <property type="entry name" value="Zn peptidases"/>
    <property type="match status" value="1"/>
</dbReference>
<feature type="domain" description="Peptidase M14" evidence="8">
    <location>
        <begin position="35"/>
        <end position="293"/>
    </location>
</feature>
<keyword evidence="4" id="KW-0378">Hydrolase</keyword>
<dbReference type="OrthoDB" id="1119199at2"/>
<evidence type="ECO:0000256" key="6">
    <source>
        <dbReference type="ARBA" id="ARBA00023049"/>
    </source>
</evidence>
<keyword evidence="10" id="KW-1185">Reference proteome</keyword>
<organism evidence="9 10">
    <name type="scientific">Polaribacter irgensii 23-P</name>
    <dbReference type="NCBI Taxonomy" id="313594"/>
    <lineage>
        <taxon>Bacteria</taxon>
        <taxon>Pseudomonadati</taxon>
        <taxon>Bacteroidota</taxon>
        <taxon>Flavobacteriia</taxon>
        <taxon>Flavobacteriales</taxon>
        <taxon>Flavobacteriaceae</taxon>
    </lineage>
</organism>
<protein>
    <submittedName>
        <fullName evidence="9">Putative carboxypeptidase</fullName>
    </submittedName>
</protein>
<dbReference type="EMBL" id="AAOG01000002">
    <property type="protein sequence ID" value="EAR12980.1"/>
    <property type="molecule type" value="Genomic_DNA"/>
</dbReference>
<evidence type="ECO:0000256" key="3">
    <source>
        <dbReference type="ARBA" id="ARBA00022670"/>
    </source>
</evidence>
<dbReference type="Pfam" id="PF00246">
    <property type="entry name" value="Peptidase_M14"/>
    <property type="match status" value="1"/>
</dbReference>